<dbReference type="CDD" id="cd07340">
    <property type="entry name" value="M48B_Htpx_like"/>
    <property type="match status" value="1"/>
</dbReference>
<keyword evidence="3 11" id="KW-0645">Protease</keyword>
<evidence type="ECO:0000256" key="2">
    <source>
        <dbReference type="ARBA" id="ARBA00022475"/>
    </source>
</evidence>
<dbReference type="RefSeq" id="WP_148339446.1">
    <property type="nucleotide sequence ID" value="NZ_LR699119.1"/>
</dbReference>
<evidence type="ECO:0000256" key="4">
    <source>
        <dbReference type="ARBA" id="ARBA00022692"/>
    </source>
</evidence>
<keyword evidence="10 12" id="KW-0472">Membrane</keyword>
<keyword evidence="8 12" id="KW-1133">Transmembrane helix</keyword>
<reference evidence="14 15" key="1">
    <citation type="submission" date="2019-08" db="EMBL/GenBank/DDBJ databases">
        <authorList>
            <person name="Guy L."/>
        </authorList>
    </citation>
    <scope>NUCLEOTIDE SEQUENCE [LARGE SCALE GENOMIC DNA]</scope>
    <source>
        <strain evidence="14 15">SGT-108</strain>
    </source>
</reference>
<dbReference type="InterPro" id="IPR050083">
    <property type="entry name" value="HtpX_protease"/>
</dbReference>
<organism evidence="14 15">
    <name type="scientific">Aquicella siphonis</name>
    <dbReference type="NCBI Taxonomy" id="254247"/>
    <lineage>
        <taxon>Bacteria</taxon>
        <taxon>Pseudomonadati</taxon>
        <taxon>Pseudomonadota</taxon>
        <taxon>Gammaproteobacteria</taxon>
        <taxon>Legionellales</taxon>
        <taxon>Coxiellaceae</taxon>
        <taxon>Aquicella</taxon>
    </lineage>
</organism>
<dbReference type="OrthoDB" id="15218at2"/>
<sequence>MPDHLDQYTASSADWRKTLRQNNFRTRIVIAMFFLIYCGIGMLVDMYMASSFYPQASLSQLFHALITFQIFPLATTIMLIIAAVSLFVSYALYDRLMLLGTEYHEITPASARNVTEQQLYNVVEEMKIAAGLRYMPKVFIIDADYMNAFASGYSEKSAMVAITRGLMEKLNRDELQAVMAHELSHIRHLDIKLTLTASLLANLSIMVLDIFFYNAIFSGRRSSDNRSRNSLAAIILILRYLLPVISVLLLMYLSRTRELMADAGSVELMRTNQPLATALIKISDDHNRNRDRYASMYQRTPHENIRRESYIYDPMEAGIKSMTSISDIFSTHPTLEARLAALGFNKKS</sequence>
<dbReference type="InterPro" id="IPR001915">
    <property type="entry name" value="Peptidase_M48"/>
</dbReference>
<dbReference type="NCBIfam" id="NF002775">
    <property type="entry name" value="PRK02870.1"/>
    <property type="match status" value="1"/>
</dbReference>
<evidence type="ECO:0000313" key="15">
    <source>
        <dbReference type="Proteomes" id="UP000324194"/>
    </source>
</evidence>
<dbReference type="GO" id="GO:0005886">
    <property type="term" value="C:plasma membrane"/>
    <property type="evidence" value="ECO:0007669"/>
    <property type="project" value="UniProtKB-SubCell"/>
</dbReference>
<evidence type="ECO:0000256" key="6">
    <source>
        <dbReference type="ARBA" id="ARBA00022801"/>
    </source>
</evidence>
<feature type="transmembrane region" description="Helical" evidence="12">
    <location>
        <begin position="193"/>
        <end position="216"/>
    </location>
</feature>
<keyword evidence="4 12" id="KW-0812">Transmembrane</keyword>
<keyword evidence="7 11" id="KW-0862">Zinc</keyword>
<dbReference type="EMBL" id="LR699119">
    <property type="protein sequence ID" value="VVC76213.1"/>
    <property type="molecule type" value="Genomic_DNA"/>
</dbReference>
<evidence type="ECO:0000256" key="9">
    <source>
        <dbReference type="ARBA" id="ARBA00023049"/>
    </source>
</evidence>
<proteinExistence type="inferred from homology"/>
<evidence type="ECO:0000256" key="1">
    <source>
        <dbReference type="ARBA" id="ARBA00004651"/>
    </source>
</evidence>
<evidence type="ECO:0000259" key="13">
    <source>
        <dbReference type="Pfam" id="PF01435"/>
    </source>
</evidence>
<evidence type="ECO:0000313" key="14">
    <source>
        <dbReference type="EMBL" id="VVC76213.1"/>
    </source>
</evidence>
<gene>
    <name evidence="14" type="ORF">AQUSIP_15190</name>
</gene>
<evidence type="ECO:0000256" key="10">
    <source>
        <dbReference type="ARBA" id="ARBA00023136"/>
    </source>
</evidence>
<dbReference type="GO" id="GO:0004222">
    <property type="term" value="F:metalloendopeptidase activity"/>
    <property type="evidence" value="ECO:0007669"/>
    <property type="project" value="InterPro"/>
</dbReference>
<evidence type="ECO:0000256" key="12">
    <source>
        <dbReference type="SAM" id="Phobius"/>
    </source>
</evidence>
<dbReference type="Gene3D" id="3.30.2010.10">
    <property type="entry name" value="Metalloproteases ('zincins'), catalytic domain"/>
    <property type="match status" value="1"/>
</dbReference>
<keyword evidence="6 11" id="KW-0378">Hydrolase</keyword>
<keyword evidence="2" id="KW-1003">Cell membrane</keyword>
<evidence type="ECO:0000256" key="8">
    <source>
        <dbReference type="ARBA" id="ARBA00022989"/>
    </source>
</evidence>
<feature type="transmembrane region" description="Helical" evidence="12">
    <location>
        <begin position="70"/>
        <end position="93"/>
    </location>
</feature>
<dbReference type="PANTHER" id="PTHR43221:SF1">
    <property type="entry name" value="PROTEASE HTPX"/>
    <property type="match status" value="1"/>
</dbReference>
<keyword evidence="15" id="KW-1185">Reference proteome</keyword>
<evidence type="ECO:0000256" key="3">
    <source>
        <dbReference type="ARBA" id="ARBA00022670"/>
    </source>
</evidence>
<dbReference type="Proteomes" id="UP000324194">
    <property type="component" value="Chromosome 1"/>
</dbReference>
<evidence type="ECO:0000256" key="11">
    <source>
        <dbReference type="RuleBase" id="RU003983"/>
    </source>
</evidence>
<feature type="transmembrane region" description="Helical" evidence="12">
    <location>
        <begin position="231"/>
        <end position="253"/>
    </location>
</feature>
<keyword evidence="5" id="KW-0479">Metal-binding</keyword>
<feature type="transmembrane region" description="Helical" evidence="12">
    <location>
        <begin position="28"/>
        <end position="50"/>
    </location>
</feature>
<name>A0A5E4PIH5_9COXI</name>
<evidence type="ECO:0000256" key="5">
    <source>
        <dbReference type="ARBA" id="ARBA00022723"/>
    </source>
</evidence>
<dbReference type="PANTHER" id="PTHR43221">
    <property type="entry name" value="PROTEASE HTPX"/>
    <property type="match status" value="1"/>
</dbReference>
<dbReference type="AlphaFoldDB" id="A0A5E4PIH5"/>
<keyword evidence="9 11" id="KW-0482">Metalloprotease</keyword>
<feature type="domain" description="Peptidase M48" evidence="13">
    <location>
        <begin position="115"/>
        <end position="342"/>
    </location>
</feature>
<comment type="cofactor">
    <cofactor evidence="11">
        <name>Zn(2+)</name>
        <dbReference type="ChEBI" id="CHEBI:29105"/>
    </cofactor>
    <text evidence="11">Binds 1 zinc ion per subunit.</text>
</comment>
<accession>A0A5E4PIH5</accession>
<dbReference type="KEGG" id="asip:AQUSIP_15190"/>
<dbReference type="Pfam" id="PF01435">
    <property type="entry name" value="Peptidase_M48"/>
    <property type="match status" value="1"/>
</dbReference>
<dbReference type="GO" id="GO:0046872">
    <property type="term" value="F:metal ion binding"/>
    <property type="evidence" value="ECO:0007669"/>
    <property type="project" value="UniProtKB-KW"/>
</dbReference>
<protein>
    <recommendedName>
        <fullName evidence="13">Peptidase M48 domain-containing protein</fullName>
    </recommendedName>
</protein>
<comment type="similarity">
    <text evidence="11">Belongs to the peptidase M48 family.</text>
</comment>
<comment type="subcellular location">
    <subcellularLocation>
        <location evidence="1">Cell membrane</location>
        <topology evidence="1">Multi-pass membrane protein</topology>
    </subcellularLocation>
</comment>
<evidence type="ECO:0000256" key="7">
    <source>
        <dbReference type="ARBA" id="ARBA00022833"/>
    </source>
</evidence>
<dbReference type="GO" id="GO:0006508">
    <property type="term" value="P:proteolysis"/>
    <property type="evidence" value="ECO:0007669"/>
    <property type="project" value="UniProtKB-KW"/>
</dbReference>